<dbReference type="InterPro" id="IPR029052">
    <property type="entry name" value="Metallo-depent_PP-like"/>
</dbReference>
<organism evidence="2 3">
    <name type="scientific">Thamnocephalis sphaerospora</name>
    <dbReference type="NCBI Taxonomy" id="78915"/>
    <lineage>
        <taxon>Eukaryota</taxon>
        <taxon>Fungi</taxon>
        <taxon>Fungi incertae sedis</taxon>
        <taxon>Zoopagomycota</taxon>
        <taxon>Zoopagomycotina</taxon>
        <taxon>Zoopagomycetes</taxon>
        <taxon>Zoopagales</taxon>
        <taxon>Sigmoideomycetaceae</taxon>
        <taxon>Thamnocephalis</taxon>
    </lineage>
</organism>
<proteinExistence type="predicted"/>
<protein>
    <submittedName>
        <fullName evidence="2">Metallo-dependent phosphatase-like protein</fullName>
    </submittedName>
</protein>
<evidence type="ECO:0000313" key="3">
    <source>
        <dbReference type="Proteomes" id="UP000271241"/>
    </source>
</evidence>
<dbReference type="SUPFAM" id="SSF56300">
    <property type="entry name" value="Metallo-dependent phosphatases"/>
    <property type="match status" value="1"/>
</dbReference>
<dbReference type="AlphaFoldDB" id="A0A4P9XW97"/>
<dbReference type="PANTHER" id="PTHR37523:SF1">
    <property type="entry name" value="CALCINEURIN-LIKE PHOSPHOESTERASE DOMAIN-CONTAINING PROTEIN"/>
    <property type="match status" value="1"/>
</dbReference>
<dbReference type="EMBL" id="KZ992446">
    <property type="protein sequence ID" value="RKP10584.1"/>
    <property type="molecule type" value="Genomic_DNA"/>
</dbReference>
<dbReference type="Proteomes" id="UP000271241">
    <property type="component" value="Unassembled WGS sequence"/>
</dbReference>
<dbReference type="OrthoDB" id="2412157at2759"/>
<dbReference type="Gene3D" id="3.60.21.10">
    <property type="match status" value="1"/>
</dbReference>
<gene>
    <name evidence="2" type="ORF">THASP1DRAFT_27638</name>
</gene>
<dbReference type="Pfam" id="PF00149">
    <property type="entry name" value="Metallophos"/>
    <property type="match status" value="1"/>
</dbReference>
<dbReference type="InterPro" id="IPR004843">
    <property type="entry name" value="Calcineurin-like_PHP"/>
</dbReference>
<feature type="domain" description="Calcineurin-like phosphoesterase" evidence="1">
    <location>
        <begin position="17"/>
        <end position="129"/>
    </location>
</feature>
<accession>A0A4P9XW97</accession>
<dbReference type="GO" id="GO:0016787">
    <property type="term" value="F:hydrolase activity"/>
    <property type="evidence" value="ECO:0007669"/>
    <property type="project" value="InterPro"/>
</dbReference>
<dbReference type="STRING" id="78915.A0A4P9XW97"/>
<name>A0A4P9XW97_9FUNG</name>
<keyword evidence="3" id="KW-1185">Reference proteome</keyword>
<evidence type="ECO:0000259" key="1">
    <source>
        <dbReference type="Pfam" id="PF00149"/>
    </source>
</evidence>
<sequence length="263" mass="28778">MTAAIPSATTTAAADQLRLLLVSDIHCNLAHVEALVHRFSDSSNRVHAVLLSGDIANVLHPDQRKDRDPSAISAAEWAQALPAAEASIQDENTRQALAIVNTLAQLAPVYYIPGNHDPTQFFKVPTETRDESAAKQHTANLHRRTALLGYPYANDAAFSEHVKELESKCIEFTRTLNESAAPVQWIWLTHCGPSDLSTTDENGVPYDPAPNRIMTGSAWGYTRFGQTHVCNPGSLTESHYGVLKLVRTNAGRWQFGSIELATL</sequence>
<dbReference type="PANTHER" id="PTHR37523">
    <property type="entry name" value="METALLOPHOSPHOESTERASE"/>
    <property type="match status" value="1"/>
</dbReference>
<reference evidence="3" key="1">
    <citation type="journal article" date="2018" name="Nat. Microbiol.">
        <title>Leveraging single-cell genomics to expand the fungal tree of life.</title>
        <authorList>
            <person name="Ahrendt S.R."/>
            <person name="Quandt C.A."/>
            <person name="Ciobanu D."/>
            <person name="Clum A."/>
            <person name="Salamov A."/>
            <person name="Andreopoulos B."/>
            <person name="Cheng J.F."/>
            <person name="Woyke T."/>
            <person name="Pelin A."/>
            <person name="Henrissat B."/>
            <person name="Reynolds N.K."/>
            <person name="Benny G.L."/>
            <person name="Smith M.E."/>
            <person name="James T.Y."/>
            <person name="Grigoriev I.V."/>
        </authorList>
    </citation>
    <scope>NUCLEOTIDE SEQUENCE [LARGE SCALE GENOMIC DNA]</scope>
    <source>
        <strain evidence="3">RSA 1356</strain>
    </source>
</reference>
<evidence type="ECO:0000313" key="2">
    <source>
        <dbReference type="EMBL" id="RKP10584.1"/>
    </source>
</evidence>